<proteinExistence type="predicted"/>
<dbReference type="RefSeq" id="WP_054470323.1">
    <property type="nucleotide sequence ID" value="NZ_CP159837.1"/>
</dbReference>
<evidence type="ECO:0000313" key="4">
    <source>
        <dbReference type="EMBL" id="XCM36396.1"/>
    </source>
</evidence>
<dbReference type="InterPro" id="IPR052177">
    <property type="entry name" value="Divisome_Glycosyl_Hydrolase"/>
</dbReference>
<feature type="compositionally biased region" description="Low complexity" evidence="2">
    <location>
        <begin position="40"/>
        <end position="55"/>
    </location>
</feature>
<keyword evidence="1" id="KW-0732">Signal</keyword>
<gene>
    <name evidence="4" type="ORF">ABWT76_005155</name>
</gene>
<name>A0AAU8JB36_9CYAN</name>
<reference evidence="4" key="1">
    <citation type="submission" date="2024-07" db="EMBL/GenBank/DDBJ databases">
        <authorList>
            <person name="Kim Y.J."/>
            <person name="Jeong J.Y."/>
        </authorList>
    </citation>
    <scope>NUCLEOTIDE SEQUENCE</scope>
    <source>
        <strain evidence="4">GIHE-MW2</strain>
    </source>
</reference>
<dbReference type="AlphaFoldDB" id="A0AAU8JB36"/>
<dbReference type="InterPro" id="IPR003790">
    <property type="entry name" value="GHL10"/>
</dbReference>
<dbReference type="EMBL" id="CP159837">
    <property type="protein sequence ID" value="XCM36396.1"/>
    <property type="molecule type" value="Genomic_DNA"/>
</dbReference>
<dbReference type="PANTHER" id="PTHR43405:SF1">
    <property type="entry name" value="GLYCOSYL HYDROLASE DIGH"/>
    <property type="match status" value="1"/>
</dbReference>
<protein>
    <submittedName>
        <fullName evidence="4">Family 10 glycosylhydrolase</fullName>
    </submittedName>
</protein>
<dbReference type="PANTHER" id="PTHR43405">
    <property type="entry name" value="GLYCOSYL HYDROLASE DIGH"/>
    <property type="match status" value="1"/>
</dbReference>
<organism evidence="4">
    <name type="scientific">Planktothricoides raciborskii GIHE-MW2</name>
    <dbReference type="NCBI Taxonomy" id="2792601"/>
    <lineage>
        <taxon>Bacteria</taxon>
        <taxon>Bacillati</taxon>
        <taxon>Cyanobacteriota</taxon>
        <taxon>Cyanophyceae</taxon>
        <taxon>Oscillatoriophycideae</taxon>
        <taxon>Oscillatoriales</taxon>
        <taxon>Oscillatoriaceae</taxon>
        <taxon>Planktothricoides</taxon>
    </lineage>
</organism>
<evidence type="ECO:0000256" key="2">
    <source>
        <dbReference type="SAM" id="MobiDB-lite"/>
    </source>
</evidence>
<evidence type="ECO:0000256" key="1">
    <source>
        <dbReference type="ARBA" id="ARBA00022729"/>
    </source>
</evidence>
<feature type="region of interest" description="Disordered" evidence="2">
    <location>
        <begin position="1"/>
        <end position="56"/>
    </location>
</feature>
<feature type="domain" description="Glycosyl hydrolase-like 10" evidence="3">
    <location>
        <begin position="61"/>
        <end position="151"/>
    </location>
</feature>
<feature type="compositionally biased region" description="Polar residues" evidence="2">
    <location>
        <begin position="15"/>
        <end position="38"/>
    </location>
</feature>
<evidence type="ECO:0000259" key="3">
    <source>
        <dbReference type="Pfam" id="PF02638"/>
    </source>
</evidence>
<dbReference type="Pfam" id="PF02638">
    <property type="entry name" value="GHL10"/>
    <property type="match status" value="1"/>
</dbReference>
<sequence>MNLGYPTGLIPLATGNPQTPVANNPPNSGSNQTETPVGNNPPTSQNQPPTRSPSQAITNGEIRGVWLTNIDSEVLFASENVAAAIARLADLNFNTVDPTVWNWGYTLYPSQGADNVVGSKIDPDPGLRDRDVLAEIIRHSREKNFNLWDIFLSTRRLPRQWLRRPN</sequence>
<accession>A0AAU8JB36</accession>